<dbReference type="EMBL" id="FUWY01000001">
    <property type="protein sequence ID" value="SJZ36841.1"/>
    <property type="molecule type" value="Genomic_DNA"/>
</dbReference>
<dbReference type="Proteomes" id="UP000243297">
    <property type="component" value="Unassembled WGS sequence"/>
</dbReference>
<accession>A0A1T4K327</accession>
<reference evidence="2" key="1">
    <citation type="submission" date="2017-02" db="EMBL/GenBank/DDBJ databases">
        <authorList>
            <person name="Varghese N."/>
            <person name="Submissions S."/>
        </authorList>
    </citation>
    <scope>NUCLEOTIDE SEQUENCE [LARGE SCALE GENOMIC DNA]</scope>
    <source>
        <strain evidence="2">ATCC 25662</strain>
    </source>
</reference>
<name>A0A1T4K327_9FIRM</name>
<protein>
    <submittedName>
        <fullName evidence="1">Uncharacterized protein</fullName>
    </submittedName>
</protein>
<gene>
    <name evidence="1" type="ORF">SAMN02745191_0270</name>
</gene>
<evidence type="ECO:0000313" key="2">
    <source>
        <dbReference type="Proteomes" id="UP000243297"/>
    </source>
</evidence>
<dbReference type="RefSeq" id="WP_078710723.1">
    <property type="nucleotide sequence ID" value="NZ_FUWY01000001.1"/>
</dbReference>
<proteinExistence type="predicted"/>
<sequence>MSKSNEQKKLTISIAEMAEELDISYTQSARKYREIKKKYNLNDSQLPKSGMIFRKYYEDFFDIHDEDYY</sequence>
<organism evidence="1 2">
    <name type="scientific">Anaerorhabdus furcosa</name>
    <dbReference type="NCBI Taxonomy" id="118967"/>
    <lineage>
        <taxon>Bacteria</taxon>
        <taxon>Bacillati</taxon>
        <taxon>Bacillota</taxon>
        <taxon>Erysipelotrichia</taxon>
        <taxon>Erysipelotrichales</taxon>
        <taxon>Erysipelotrichaceae</taxon>
        <taxon>Anaerorhabdus</taxon>
    </lineage>
</organism>
<dbReference type="STRING" id="118967.SAMN02745191_0270"/>
<evidence type="ECO:0000313" key="1">
    <source>
        <dbReference type="EMBL" id="SJZ36841.1"/>
    </source>
</evidence>
<dbReference type="AlphaFoldDB" id="A0A1T4K327"/>
<keyword evidence="2" id="KW-1185">Reference proteome</keyword>